<proteinExistence type="predicted"/>
<gene>
    <name evidence="4" type="ORF">IAB67_01095</name>
</gene>
<sequence>MGQTAEPGGTLIRKMTEADYPAADRLLMQLHQLHVDGRPDLYTPLEHLYSFEEFRQLVCDERSICLLAAAGDTVLGLCIAVLKEKSGMCNIPIAYVEAMIVDEPFRKAGVAARLFHAAEAEARAHGARRLDLMVWAFNQNAIDFYQSLGMTMQRMILEKPIE</sequence>
<reference evidence="4" key="1">
    <citation type="submission" date="2020-10" db="EMBL/GenBank/DDBJ databases">
        <authorList>
            <person name="Gilroy R."/>
        </authorList>
    </citation>
    <scope>NUCLEOTIDE SEQUENCE</scope>
    <source>
        <strain evidence="4">CHK191-8634</strain>
    </source>
</reference>
<dbReference type="PROSITE" id="PS51186">
    <property type="entry name" value="GNAT"/>
    <property type="match status" value="1"/>
</dbReference>
<comment type="caution">
    <text evidence="4">The sequence shown here is derived from an EMBL/GenBank/DDBJ whole genome shotgun (WGS) entry which is preliminary data.</text>
</comment>
<organism evidence="4 5">
    <name type="scientific">Candidatus Ventrousia excrementavium</name>
    <dbReference type="NCBI Taxonomy" id="2840961"/>
    <lineage>
        <taxon>Bacteria</taxon>
        <taxon>Bacillati</taxon>
        <taxon>Bacillota</taxon>
        <taxon>Clostridia</taxon>
        <taxon>Eubacteriales</taxon>
        <taxon>Clostridiaceae</taxon>
        <taxon>Clostridiaceae incertae sedis</taxon>
        <taxon>Candidatus Ventrousia</taxon>
    </lineage>
</organism>
<evidence type="ECO:0000256" key="1">
    <source>
        <dbReference type="ARBA" id="ARBA00022679"/>
    </source>
</evidence>
<dbReference type="AlphaFoldDB" id="A0A9D1ISR1"/>
<dbReference type="Pfam" id="PF00583">
    <property type="entry name" value="Acetyltransf_1"/>
    <property type="match status" value="1"/>
</dbReference>
<reference evidence="4" key="2">
    <citation type="journal article" date="2021" name="PeerJ">
        <title>Extensive microbial diversity within the chicken gut microbiome revealed by metagenomics and culture.</title>
        <authorList>
            <person name="Gilroy R."/>
            <person name="Ravi A."/>
            <person name="Getino M."/>
            <person name="Pursley I."/>
            <person name="Horton D.L."/>
            <person name="Alikhan N.F."/>
            <person name="Baker D."/>
            <person name="Gharbi K."/>
            <person name="Hall N."/>
            <person name="Watson M."/>
            <person name="Adriaenssens E.M."/>
            <person name="Foster-Nyarko E."/>
            <person name="Jarju S."/>
            <person name="Secka A."/>
            <person name="Antonio M."/>
            <person name="Oren A."/>
            <person name="Chaudhuri R.R."/>
            <person name="La Ragione R."/>
            <person name="Hildebrand F."/>
            <person name="Pallen M.J."/>
        </authorList>
    </citation>
    <scope>NUCLEOTIDE SEQUENCE</scope>
    <source>
        <strain evidence="4">CHK191-8634</strain>
    </source>
</reference>
<dbReference type="EMBL" id="DVMR01000012">
    <property type="protein sequence ID" value="HIU42878.1"/>
    <property type="molecule type" value="Genomic_DNA"/>
</dbReference>
<dbReference type="PANTHER" id="PTHR43877">
    <property type="entry name" value="AMINOALKYLPHOSPHONATE N-ACETYLTRANSFERASE-RELATED-RELATED"/>
    <property type="match status" value="1"/>
</dbReference>
<feature type="domain" description="N-acetyltransferase" evidence="3">
    <location>
        <begin position="10"/>
        <end position="162"/>
    </location>
</feature>
<accession>A0A9D1ISR1</accession>
<dbReference type="SUPFAM" id="SSF55729">
    <property type="entry name" value="Acyl-CoA N-acyltransferases (Nat)"/>
    <property type="match status" value="1"/>
</dbReference>
<keyword evidence="2" id="KW-0012">Acyltransferase</keyword>
<protein>
    <submittedName>
        <fullName evidence="4">GNAT family N-acetyltransferase</fullName>
    </submittedName>
</protein>
<dbReference type="GO" id="GO:0016747">
    <property type="term" value="F:acyltransferase activity, transferring groups other than amino-acyl groups"/>
    <property type="evidence" value="ECO:0007669"/>
    <property type="project" value="InterPro"/>
</dbReference>
<dbReference type="InterPro" id="IPR050832">
    <property type="entry name" value="Bact_Acetyltransf"/>
</dbReference>
<name>A0A9D1ISR1_9CLOT</name>
<dbReference type="Proteomes" id="UP000824073">
    <property type="component" value="Unassembled WGS sequence"/>
</dbReference>
<evidence type="ECO:0000313" key="4">
    <source>
        <dbReference type="EMBL" id="HIU42878.1"/>
    </source>
</evidence>
<dbReference type="Gene3D" id="3.40.630.30">
    <property type="match status" value="1"/>
</dbReference>
<evidence type="ECO:0000313" key="5">
    <source>
        <dbReference type="Proteomes" id="UP000824073"/>
    </source>
</evidence>
<evidence type="ECO:0000259" key="3">
    <source>
        <dbReference type="PROSITE" id="PS51186"/>
    </source>
</evidence>
<keyword evidence="1" id="KW-0808">Transferase</keyword>
<evidence type="ECO:0000256" key="2">
    <source>
        <dbReference type="ARBA" id="ARBA00023315"/>
    </source>
</evidence>
<dbReference type="InterPro" id="IPR016181">
    <property type="entry name" value="Acyl_CoA_acyltransferase"/>
</dbReference>
<dbReference type="InterPro" id="IPR000182">
    <property type="entry name" value="GNAT_dom"/>
</dbReference>